<proteinExistence type="predicted"/>
<dbReference type="EMBL" id="CP036434">
    <property type="protein sequence ID" value="QDV09521.1"/>
    <property type="molecule type" value="Genomic_DNA"/>
</dbReference>
<dbReference type="GO" id="GO:0016787">
    <property type="term" value="F:hydrolase activity"/>
    <property type="evidence" value="ECO:0007669"/>
    <property type="project" value="UniProtKB-KW"/>
</dbReference>
<dbReference type="AlphaFoldDB" id="A0A518EZL6"/>
<keyword evidence="2" id="KW-0378">Hydrolase</keyword>
<dbReference type="Pfam" id="PF12146">
    <property type="entry name" value="Hydrolase_4"/>
    <property type="match status" value="1"/>
</dbReference>
<name>A0A518EZL6_9BACT</name>
<keyword evidence="3" id="KW-1185">Reference proteome</keyword>
<dbReference type="SUPFAM" id="SSF53474">
    <property type="entry name" value="alpha/beta-Hydrolases"/>
    <property type="match status" value="1"/>
</dbReference>
<dbReference type="PANTHER" id="PTHR42103:SF2">
    <property type="entry name" value="AB HYDROLASE-1 DOMAIN-CONTAINING PROTEIN"/>
    <property type="match status" value="1"/>
</dbReference>
<dbReference type="InterPro" id="IPR029058">
    <property type="entry name" value="AB_hydrolase_fold"/>
</dbReference>
<sequence>MSEKVTIPGPVGKLEAELWLPEGGAAAPAAAAICHPHPLHGGTMRNNVVHRTARGLHDAGLAVVRFNFRGVGGSEGVHDGHGAEEEDLAAALTFLGEKVPGVPLWAAGFSFGSRTVVGLAPRDRRIERVALIALPVIAYDCRIALQVRQPGGIFMAGDDTFGTMAVMRDQMPELFDRFHVEEVPGVDHFFTGKLDDLRLRVKNWAVASLAN</sequence>
<feature type="domain" description="Serine aminopeptidase S33" evidence="1">
    <location>
        <begin position="39"/>
        <end position="133"/>
    </location>
</feature>
<dbReference type="Proteomes" id="UP000320390">
    <property type="component" value="Chromosome"/>
</dbReference>
<dbReference type="RefSeq" id="WP_145204019.1">
    <property type="nucleotide sequence ID" value="NZ_CP036434.1"/>
</dbReference>
<dbReference type="InterPro" id="IPR022742">
    <property type="entry name" value="Hydrolase_4"/>
</dbReference>
<accession>A0A518EZL6</accession>
<gene>
    <name evidence="2" type="ORF">Poly30_50790</name>
</gene>
<evidence type="ECO:0000259" key="1">
    <source>
        <dbReference type="Pfam" id="PF12146"/>
    </source>
</evidence>
<evidence type="ECO:0000313" key="3">
    <source>
        <dbReference type="Proteomes" id="UP000320390"/>
    </source>
</evidence>
<dbReference type="Gene3D" id="3.40.50.1820">
    <property type="entry name" value="alpha/beta hydrolase"/>
    <property type="match status" value="1"/>
</dbReference>
<protein>
    <submittedName>
        <fullName evidence="2">Alpha/beta hydrolase family protein</fullName>
    </submittedName>
</protein>
<dbReference type="PANTHER" id="PTHR42103">
    <property type="entry name" value="ALPHA/BETA-HYDROLASES SUPERFAMILY PROTEIN"/>
    <property type="match status" value="1"/>
</dbReference>
<dbReference type="OrthoDB" id="9777090at2"/>
<evidence type="ECO:0000313" key="2">
    <source>
        <dbReference type="EMBL" id="QDV09521.1"/>
    </source>
</evidence>
<reference evidence="2 3" key="1">
    <citation type="submission" date="2019-02" db="EMBL/GenBank/DDBJ databases">
        <title>Deep-cultivation of Planctomycetes and their phenomic and genomic characterization uncovers novel biology.</title>
        <authorList>
            <person name="Wiegand S."/>
            <person name="Jogler M."/>
            <person name="Boedeker C."/>
            <person name="Pinto D."/>
            <person name="Vollmers J."/>
            <person name="Rivas-Marin E."/>
            <person name="Kohn T."/>
            <person name="Peeters S.H."/>
            <person name="Heuer A."/>
            <person name="Rast P."/>
            <person name="Oberbeckmann S."/>
            <person name="Bunk B."/>
            <person name="Jeske O."/>
            <person name="Meyerdierks A."/>
            <person name="Storesund J.E."/>
            <person name="Kallscheuer N."/>
            <person name="Luecker S."/>
            <person name="Lage O.M."/>
            <person name="Pohl T."/>
            <person name="Merkel B.J."/>
            <person name="Hornburger P."/>
            <person name="Mueller R.-W."/>
            <person name="Bruemmer F."/>
            <person name="Labrenz M."/>
            <person name="Spormann A.M."/>
            <person name="Op den Camp H."/>
            <person name="Overmann J."/>
            <person name="Amann R."/>
            <person name="Jetten M.S.M."/>
            <person name="Mascher T."/>
            <person name="Medema M.H."/>
            <person name="Devos D.P."/>
            <person name="Kaster A.-K."/>
            <person name="Ovreas L."/>
            <person name="Rohde M."/>
            <person name="Galperin M.Y."/>
            <person name="Jogler C."/>
        </authorList>
    </citation>
    <scope>NUCLEOTIDE SEQUENCE [LARGE SCALE GENOMIC DNA]</scope>
    <source>
        <strain evidence="2 3">Poly30</strain>
    </source>
</reference>
<organism evidence="2 3">
    <name type="scientific">Saltatorellus ferox</name>
    <dbReference type="NCBI Taxonomy" id="2528018"/>
    <lineage>
        <taxon>Bacteria</taxon>
        <taxon>Pseudomonadati</taxon>
        <taxon>Planctomycetota</taxon>
        <taxon>Planctomycetia</taxon>
        <taxon>Planctomycetia incertae sedis</taxon>
        <taxon>Saltatorellus</taxon>
    </lineage>
</organism>